<accession>A0A9P6N1L2</accession>
<keyword evidence="3" id="KW-1185">Reference proteome</keyword>
<organism evidence="2 3">
    <name type="scientific">Entomortierella chlamydospora</name>
    <dbReference type="NCBI Taxonomy" id="101097"/>
    <lineage>
        <taxon>Eukaryota</taxon>
        <taxon>Fungi</taxon>
        <taxon>Fungi incertae sedis</taxon>
        <taxon>Mucoromycota</taxon>
        <taxon>Mortierellomycotina</taxon>
        <taxon>Mortierellomycetes</taxon>
        <taxon>Mortierellales</taxon>
        <taxon>Mortierellaceae</taxon>
        <taxon>Entomortierella</taxon>
    </lineage>
</organism>
<gene>
    <name evidence="2" type="ORF">BGZ80_001677</name>
</gene>
<dbReference type="EMBL" id="JAAAID010000139">
    <property type="protein sequence ID" value="KAG0021798.1"/>
    <property type="molecule type" value="Genomic_DNA"/>
</dbReference>
<evidence type="ECO:0000313" key="3">
    <source>
        <dbReference type="Proteomes" id="UP000703661"/>
    </source>
</evidence>
<dbReference type="AlphaFoldDB" id="A0A9P6N1L2"/>
<feature type="region of interest" description="Disordered" evidence="1">
    <location>
        <begin position="1"/>
        <end position="44"/>
    </location>
</feature>
<reference evidence="2" key="1">
    <citation type="journal article" date="2020" name="Fungal Divers.">
        <title>Resolving the Mortierellaceae phylogeny through synthesis of multi-gene phylogenetics and phylogenomics.</title>
        <authorList>
            <person name="Vandepol N."/>
            <person name="Liber J."/>
            <person name="Desiro A."/>
            <person name="Na H."/>
            <person name="Kennedy M."/>
            <person name="Barry K."/>
            <person name="Grigoriev I.V."/>
            <person name="Miller A.N."/>
            <person name="O'Donnell K."/>
            <person name="Stajich J.E."/>
            <person name="Bonito G."/>
        </authorList>
    </citation>
    <scope>NUCLEOTIDE SEQUENCE</scope>
    <source>
        <strain evidence="2">NRRL 2769</strain>
    </source>
</reference>
<evidence type="ECO:0000256" key="1">
    <source>
        <dbReference type="SAM" id="MobiDB-lite"/>
    </source>
</evidence>
<sequence length="171" mass="18298">MTSADNCSNAIDNFSDSGAGPSPQNLQPHSHEANQSTNESSEPLDSVLAVATELAEEFSIEPLSASAVTEAQGQIQTVALQMDGVRTQIGEIKSQLPGLQHQTKALFEGAEALNKMYRQIDELALLVEMVATSVHEANTKVEEAEHELTSAALQPLQAVLETLKMGPKGFR</sequence>
<comment type="caution">
    <text evidence="2">The sequence shown here is derived from an EMBL/GenBank/DDBJ whole genome shotgun (WGS) entry which is preliminary data.</text>
</comment>
<feature type="compositionally biased region" description="Polar residues" evidence="1">
    <location>
        <begin position="1"/>
        <end position="43"/>
    </location>
</feature>
<protein>
    <submittedName>
        <fullName evidence="2">Uncharacterized protein</fullName>
    </submittedName>
</protein>
<name>A0A9P6N1L2_9FUNG</name>
<dbReference type="Proteomes" id="UP000703661">
    <property type="component" value="Unassembled WGS sequence"/>
</dbReference>
<proteinExistence type="predicted"/>
<evidence type="ECO:0000313" key="2">
    <source>
        <dbReference type="EMBL" id="KAG0021798.1"/>
    </source>
</evidence>